<dbReference type="EMBL" id="MU151680">
    <property type="protein sequence ID" value="KAF9442209.1"/>
    <property type="molecule type" value="Genomic_DNA"/>
</dbReference>
<evidence type="ECO:0000313" key="2">
    <source>
        <dbReference type="EMBL" id="KAF9442209.1"/>
    </source>
</evidence>
<feature type="region of interest" description="Disordered" evidence="1">
    <location>
        <begin position="1"/>
        <end position="45"/>
    </location>
</feature>
<proteinExistence type="predicted"/>
<dbReference type="Proteomes" id="UP000807342">
    <property type="component" value="Unassembled WGS sequence"/>
</dbReference>
<reference evidence="2" key="1">
    <citation type="submission" date="2020-11" db="EMBL/GenBank/DDBJ databases">
        <authorList>
            <consortium name="DOE Joint Genome Institute"/>
            <person name="Ahrendt S."/>
            <person name="Riley R."/>
            <person name="Andreopoulos W."/>
            <person name="Labutti K."/>
            <person name="Pangilinan J."/>
            <person name="Ruiz-Duenas F.J."/>
            <person name="Barrasa J.M."/>
            <person name="Sanchez-Garcia M."/>
            <person name="Camarero S."/>
            <person name="Miyauchi S."/>
            <person name="Serrano A."/>
            <person name="Linde D."/>
            <person name="Babiker R."/>
            <person name="Drula E."/>
            <person name="Ayuso-Fernandez I."/>
            <person name="Pacheco R."/>
            <person name="Padilla G."/>
            <person name="Ferreira P."/>
            <person name="Barriuso J."/>
            <person name="Kellner H."/>
            <person name="Castanera R."/>
            <person name="Alfaro M."/>
            <person name="Ramirez L."/>
            <person name="Pisabarro A.G."/>
            <person name="Kuo A."/>
            <person name="Tritt A."/>
            <person name="Lipzen A."/>
            <person name="He G."/>
            <person name="Yan M."/>
            <person name="Ng V."/>
            <person name="Cullen D."/>
            <person name="Martin F."/>
            <person name="Rosso M.-N."/>
            <person name="Henrissat B."/>
            <person name="Hibbett D."/>
            <person name="Martinez A.T."/>
            <person name="Grigoriev I.V."/>
        </authorList>
    </citation>
    <scope>NUCLEOTIDE SEQUENCE</scope>
    <source>
        <strain evidence="2">MF-IS2</strain>
    </source>
</reference>
<organism evidence="2 3">
    <name type="scientific">Macrolepiota fuliginosa MF-IS2</name>
    <dbReference type="NCBI Taxonomy" id="1400762"/>
    <lineage>
        <taxon>Eukaryota</taxon>
        <taxon>Fungi</taxon>
        <taxon>Dikarya</taxon>
        <taxon>Basidiomycota</taxon>
        <taxon>Agaricomycotina</taxon>
        <taxon>Agaricomycetes</taxon>
        <taxon>Agaricomycetidae</taxon>
        <taxon>Agaricales</taxon>
        <taxon>Agaricineae</taxon>
        <taxon>Agaricaceae</taxon>
        <taxon>Macrolepiota</taxon>
    </lineage>
</organism>
<feature type="region of interest" description="Disordered" evidence="1">
    <location>
        <begin position="267"/>
        <end position="315"/>
    </location>
</feature>
<gene>
    <name evidence="2" type="ORF">P691DRAFT_789933</name>
</gene>
<sequence length="364" mass="40720">MHYASTHSLKPKPKYVKLSDINDEVNFDNKNSPSSPPPPPSQLRATNTASIHEKAQLIINSLVVAPTNANTLSMDKNMEYAHKETIAGLRQYGKPLGASSTQNVAYARTSRPKPTLNHWVIYHKTMQINIDCLVEVKLVVRASEDQELVINKKWTNNQVTAQFTSWFLDAFAWYKENIHLYITESKQVSSTALYKHEHPNSTKVVKYSLKPKIGCDSQQLFISFTVQISEELVLWWKDLEVLDADSPILNWDFLTNNKKHEIVEMSSNSSDAEEYHGKGKGKALPPPQKRHRLNNATPPVPTAAPATAPSTPTHAPTIHPAPLWESGDLSAIFGSSLIIHTPSPKFLGGPTVEVPEEENFNFLL</sequence>
<dbReference type="AlphaFoldDB" id="A0A9P6BY05"/>
<accession>A0A9P6BY05</accession>
<dbReference type="OrthoDB" id="2674649at2759"/>
<feature type="compositionally biased region" description="Low complexity" evidence="1">
    <location>
        <begin position="303"/>
        <end position="315"/>
    </location>
</feature>
<keyword evidence="3" id="KW-1185">Reference proteome</keyword>
<comment type="caution">
    <text evidence="2">The sequence shown here is derived from an EMBL/GenBank/DDBJ whole genome shotgun (WGS) entry which is preliminary data.</text>
</comment>
<name>A0A9P6BY05_9AGAR</name>
<evidence type="ECO:0000313" key="3">
    <source>
        <dbReference type="Proteomes" id="UP000807342"/>
    </source>
</evidence>
<protein>
    <submittedName>
        <fullName evidence="2">Uncharacterized protein</fullName>
    </submittedName>
</protein>
<evidence type="ECO:0000256" key="1">
    <source>
        <dbReference type="SAM" id="MobiDB-lite"/>
    </source>
</evidence>